<reference evidence="1" key="1">
    <citation type="submission" date="2022-11" db="EMBL/GenBank/DDBJ databases">
        <title>Genome Resource of Sclerotinia nivalis Strain SnTB1, a Plant Pathogen Isolated from American Ginseng.</title>
        <authorList>
            <person name="Fan S."/>
        </authorList>
    </citation>
    <scope>NUCLEOTIDE SEQUENCE</scope>
    <source>
        <strain evidence="1">SnTB1</strain>
    </source>
</reference>
<organism evidence="1 2">
    <name type="scientific">Sclerotinia nivalis</name>
    <dbReference type="NCBI Taxonomy" id="352851"/>
    <lineage>
        <taxon>Eukaryota</taxon>
        <taxon>Fungi</taxon>
        <taxon>Dikarya</taxon>
        <taxon>Ascomycota</taxon>
        <taxon>Pezizomycotina</taxon>
        <taxon>Leotiomycetes</taxon>
        <taxon>Helotiales</taxon>
        <taxon>Sclerotiniaceae</taxon>
        <taxon>Sclerotinia</taxon>
    </lineage>
</organism>
<name>A0A9X0AZU3_9HELO</name>
<dbReference type="EMBL" id="JAPEIS010000001">
    <property type="protein sequence ID" value="KAJ8071634.1"/>
    <property type="molecule type" value="Genomic_DNA"/>
</dbReference>
<gene>
    <name evidence="1" type="ORF">OCU04_001954</name>
</gene>
<accession>A0A9X0AZU3</accession>
<proteinExistence type="predicted"/>
<evidence type="ECO:0000313" key="2">
    <source>
        <dbReference type="Proteomes" id="UP001152300"/>
    </source>
</evidence>
<sequence>MKVQGDGSVRPIGLIVCGDGKLRDKLWRNFDIHDASDCFELMTDDMPVLVKEDAKENNEILQHQIERLEGVQKGG</sequence>
<dbReference type="AlphaFoldDB" id="A0A9X0AZU3"/>
<comment type="caution">
    <text evidence="1">The sequence shown here is derived from an EMBL/GenBank/DDBJ whole genome shotgun (WGS) entry which is preliminary data.</text>
</comment>
<keyword evidence="2" id="KW-1185">Reference proteome</keyword>
<evidence type="ECO:0000313" key="1">
    <source>
        <dbReference type="EMBL" id="KAJ8071634.1"/>
    </source>
</evidence>
<dbReference type="Proteomes" id="UP001152300">
    <property type="component" value="Unassembled WGS sequence"/>
</dbReference>
<protein>
    <submittedName>
        <fullName evidence="1">Uncharacterized protein</fullName>
    </submittedName>
</protein>